<evidence type="ECO:0000313" key="1">
    <source>
        <dbReference type="EMBL" id="USJ27403.1"/>
    </source>
</evidence>
<organism evidence="1 2">
    <name type="scientific">Ensifer adhaerens</name>
    <name type="common">Sinorhizobium morelense</name>
    <dbReference type="NCBI Taxonomy" id="106592"/>
    <lineage>
        <taxon>Bacteria</taxon>
        <taxon>Pseudomonadati</taxon>
        <taxon>Pseudomonadota</taxon>
        <taxon>Alphaproteobacteria</taxon>
        <taxon>Hyphomicrobiales</taxon>
        <taxon>Rhizobiaceae</taxon>
        <taxon>Sinorhizobium/Ensifer group</taxon>
        <taxon>Ensifer</taxon>
    </lineage>
</organism>
<accession>A0A9Q8YEF2</accession>
<proteinExistence type="predicted"/>
<protein>
    <submittedName>
        <fullName evidence="1">Uncharacterized protein</fullName>
    </submittedName>
</protein>
<evidence type="ECO:0000313" key="2">
    <source>
        <dbReference type="Proteomes" id="UP001055460"/>
    </source>
</evidence>
<name>A0A9Q8YEF2_ENSAD</name>
<dbReference type="AlphaFoldDB" id="A0A9Q8YEF2"/>
<dbReference type="EMBL" id="CP098809">
    <property type="protein sequence ID" value="USJ27403.1"/>
    <property type="molecule type" value="Genomic_DNA"/>
</dbReference>
<dbReference type="Proteomes" id="UP001055460">
    <property type="component" value="Plasmid pB"/>
</dbReference>
<keyword evidence="1" id="KW-0614">Plasmid</keyword>
<gene>
    <name evidence="1" type="ORF">NE863_33675</name>
</gene>
<dbReference type="SUPFAM" id="SSF47789">
    <property type="entry name" value="C-terminal domain of RNA polymerase alpha subunit"/>
    <property type="match status" value="1"/>
</dbReference>
<reference evidence="1" key="1">
    <citation type="submission" date="2022-06" db="EMBL/GenBank/DDBJ databases">
        <title>Physiological and biochemical characterization and genomic elucidation of a strain of the genus Ensifer adhaerens M8 that combines arsenic oxidation and chromium reduction.</title>
        <authorList>
            <person name="Li X."/>
            <person name="Yu c."/>
        </authorList>
    </citation>
    <scope>NUCLEOTIDE SEQUENCE</scope>
    <source>
        <strain evidence="1">M8</strain>
        <plasmid evidence="1">pB</plasmid>
    </source>
</reference>
<sequence length="62" mass="7066">MTTKISDLSLHPWLLQELKNFGFETAEDLKNVPSAELLRIPLLGGRVWRNICKAAGRELYDP</sequence>
<geneLocation type="plasmid" evidence="1 2">
    <name>pB</name>
</geneLocation>